<evidence type="ECO:0000259" key="9">
    <source>
        <dbReference type="Pfam" id="PF03936"/>
    </source>
</evidence>
<dbReference type="PANTHER" id="PTHR31225:SF221">
    <property type="entry name" value="(-)-GERMACRENE D SYNTHASE"/>
    <property type="match status" value="1"/>
</dbReference>
<dbReference type="InterPro" id="IPR005630">
    <property type="entry name" value="Terpene_synthase_metal-bd"/>
</dbReference>
<dbReference type="InterPro" id="IPR036965">
    <property type="entry name" value="Terpene_synth_N_sf"/>
</dbReference>
<comment type="cofactor">
    <cofactor evidence="1">
        <name>Mg(2+)</name>
        <dbReference type="ChEBI" id="CHEBI:18420"/>
    </cofactor>
</comment>
<dbReference type="GO" id="GO:0016102">
    <property type="term" value="P:diterpenoid biosynthetic process"/>
    <property type="evidence" value="ECO:0007669"/>
    <property type="project" value="InterPro"/>
</dbReference>
<dbReference type="Pfam" id="PF01397">
    <property type="entry name" value="Terpene_synth"/>
    <property type="match status" value="1"/>
</dbReference>
<protein>
    <recommendedName>
        <fullName evidence="7">myrcene synthase</fullName>
        <ecNumber evidence="7">4.2.3.15</ecNumber>
    </recommendedName>
</protein>
<evidence type="ECO:0000259" key="8">
    <source>
        <dbReference type="Pfam" id="PF01397"/>
    </source>
</evidence>
<accession>A0AAV1C2G1</accession>
<keyword evidence="4" id="KW-0479">Metal-binding</keyword>
<dbReference type="Gene3D" id="1.50.10.130">
    <property type="entry name" value="Terpene synthase, N-terminal domain"/>
    <property type="match status" value="1"/>
</dbReference>
<dbReference type="AlphaFoldDB" id="A0AAV1C2G1"/>
<evidence type="ECO:0000256" key="6">
    <source>
        <dbReference type="ARBA" id="ARBA00052562"/>
    </source>
</evidence>
<keyword evidence="11" id="KW-1185">Reference proteome</keyword>
<dbReference type="InterPro" id="IPR008930">
    <property type="entry name" value="Terpenoid_cyclase/PrenylTrfase"/>
</dbReference>
<comment type="similarity">
    <text evidence="3">Belongs to the terpene synthase family.</text>
</comment>
<feature type="domain" description="Terpene synthase N-terminal" evidence="8">
    <location>
        <begin position="33"/>
        <end position="218"/>
    </location>
</feature>
<dbReference type="FunFam" id="1.10.600.10:FF:000007">
    <property type="entry name" value="Isoprene synthase, chloroplastic"/>
    <property type="match status" value="1"/>
</dbReference>
<dbReference type="InterPro" id="IPR001906">
    <property type="entry name" value="Terpene_synth_N"/>
</dbReference>
<evidence type="ECO:0000313" key="10">
    <source>
        <dbReference type="EMBL" id="CAI9088532.1"/>
    </source>
</evidence>
<name>A0AAV1C2G1_OLDCO</name>
<evidence type="ECO:0000256" key="7">
    <source>
        <dbReference type="ARBA" id="ARBA00066673"/>
    </source>
</evidence>
<evidence type="ECO:0000256" key="2">
    <source>
        <dbReference type="ARBA" id="ARBA00004721"/>
    </source>
</evidence>
<dbReference type="CDD" id="cd00684">
    <property type="entry name" value="Terpene_cyclase_plant_C1"/>
    <property type="match status" value="1"/>
</dbReference>
<dbReference type="InterPro" id="IPR034741">
    <property type="entry name" value="Terpene_cyclase-like_1_C"/>
</dbReference>
<dbReference type="SFLD" id="SFLDS00005">
    <property type="entry name" value="Isoprenoid_Synthase_Type_I"/>
    <property type="match status" value="1"/>
</dbReference>
<dbReference type="FunFam" id="1.50.10.130:FF:000001">
    <property type="entry name" value="Isoprene synthase, chloroplastic"/>
    <property type="match status" value="1"/>
</dbReference>
<organism evidence="10 11">
    <name type="scientific">Oldenlandia corymbosa var. corymbosa</name>
    <dbReference type="NCBI Taxonomy" id="529605"/>
    <lineage>
        <taxon>Eukaryota</taxon>
        <taxon>Viridiplantae</taxon>
        <taxon>Streptophyta</taxon>
        <taxon>Embryophyta</taxon>
        <taxon>Tracheophyta</taxon>
        <taxon>Spermatophyta</taxon>
        <taxon>Magnoliopsida</taxon>
        <taxon>eudicotyledons</taxon>
        <taxon>Gunneridae</taxon>
        <taxon>Pentapetalae</taxon>
        <taxon>asterids</taxon>
        <taxon>lamiids</taxon>
        <taxon>Gentianales</taxon>
        <taxon>Rubiaceae</taxon>
        <taxon>Rubioideae</taxon>
        <taxon>Spermacoceae</taxon>
        <taxon>Hedyotis-Oldenlandia complex</taxon>
        <taxon>Oldenlandia</taxon>
    </lineage>
</organism>
<dbReference type="EMBL" id="OX459118">
    <property type="protein sequence ID" value="CAI9088532.1"/>
    <property type="molecule type" value="Genomic_DNA"/>
</dbReference>
<comment type="pathway">
    <text evidence="2">Secondary metabolite biosynthesis; terpenoid biosynthesis.</text>
</comment>
<gene>
    <name evidence="10" type="ORF">OLC1_LOCUS1094</name>
</gene>
<evidence type="ECO:0000256" key="4">
    <source>
        <dbReference type="ARBA" id="ARBA00022723"/>
    </source>
</evidence>
<reference evidence="10" key="1">
    <citation type="submission" date="2023-03" db="EMBL/GenBank/DDBJ databases">
        <authorList>
            <person name="Julca I."/>
        </authorList>
    </citation>
    <scope>NUCLEOTIDE SEQUENCE</scope>
</reference>
<dbReference type="GO" id="GO:0000287">
    <property type="term" value="F:magnesium ion binding"/>
    <property type="evidence" value="ECO:0007669"/>
    <property type="project" value="InterPro"/>
</dbReference>
<comment type="catalytic activity">
    <reaction evidence="6">
        <text>(2E)-geranyl diphosphate = beta-myrcene + diphosphate</text>
        <dbReference type="Rhea" id="RHEA:16965"/>
        <dbReference type="ChEBI" id="CHEBI:17221"/>
        <dbReference type="ChEBI" id="CHEBI:33019"/>
        <dbReference type="ChEBI" id="CHEBI:58057"/>
        <dbReference type="EC" id="4.2.3.15"/>
    </reaction>
    <physiologicalReaction direction="left-to-right" evidence="6">
        <dbReference type="Rhea" id="RHEA:16966"/>
    </physiologicalReaction>
</comment>
<dbReference type="InterPro" id="IPR044814">
    <property type="entry name" value="Terpene_cyclase_plant_C1"/>
</dbReference>
<dbReference type="InterPro" id="IPR050148">
    <property type="entry name" value="Terpene_synthase-like"/>
</dbReference>
<dbReference type="Pfam" id="PF03936">
    <property type="entry name" value="Terpene_synth_C"/>
    <property type="match status" value="1"/>
</dbReference>
<proteinExistence type="inferred from homology"/>
<dbReference type="GO" id="GO:0050551">
    <property type="term" value="F:myrcene synthase activity"/>
    <property type="evidence" value="ECO:0007669"/>
    <property type="project" value="UniProtKB-EC"/>
</dbReference>
<dbReference type="InterPro" id="IPR008949">
    <property type="entry name" value="Isoprenoid_synthase_dom_sf"/>
</dbReference>
<dbReference type="EC" id="4.2.3.15" evidence="7"/>
<evidence type="ECO:0000256" key="5">
    <source>
        <dbReference type="ARBA" id="ARBA00023239"/>
    </source>
</evidence>
<dbReference type="SUPFAM" id="SSF48239">
    <property type="entry name" value="Terpenoid cyclases/Protein prenyltransferases"/>
    <property type="match status" value="1"/>
</dbReference>
<feature type="domain" description="Terpene synthase metal-binding" evidence="9">
    <location>
        <begin position="276"/>
        <end position="514"/>
    </location>
</feature>
<evidence type="ECO:0000313" key="11">
    <source>
        <dbReference type="Proteomes" id="UP001161247"/>
    </source>
</evidence>
<dbReference type="Proteomes" id="UP001161247">
    <property type="component" value="Chromosome 1"/>
</dbReference>
<evidence type="ECO:0000256" key="1">
    <source>
        <dbReference type="ARBA" id="ARBA00001946"/>
    </source>
</evidence>
<keyword evidence="5" id="KW-0456">Lyase</keyword>
<dbReference type="PANTHER" id="PTHR31225">
    <property type="entry name" value="OS04G0344100 PROTEIN-RELATED"/>
    <property type="match status" value="1"/>
</dbReference>
<dbReference type="SFLD" id="SFLDG01019">
    <property type="entry name" value="Terpene_Cyclase_Like_1_C_Termi"/>
    <property type="match status" value="1"/>
</dbReference>
<evidence type="ECO:0000256" key="3">
    <source>
        <dbReference type="ARBA" id="ARBA00006333"/>
    </source>
</evidence>
<dbReference type="Gene3D" id="1.10.600.10">
    <property type="entry name" value="Farnesyl Diphosphate Synthase"/>
    <property type="match status" value="1"/>
</dbReference>
<sequence>MEAYIEIQAPACAVSVENIDQPKRRSANYHPTIWGDFFLSYGSNVKENNSSKEAKEHQRLKEEVRKMILGTPNESWKKLDLIDTIQRLGVSYQFETEIGAALGLIYKDYDHHDSEYDEKFKQENGNELHTTALRFRLLRQHGYDVSSDVFKKFKDPEGNFKESLSTNTRGLLSLYEAANYRIHGEEILEEALNYSTSQLEKMLPSLDNLLASQVKQALDVPIQKALTRMRTRQFISLYQEDKSHDPSLLNFAKYDFKILQKLHQEEVSGITKWWKGLDCPKNIPFARDRVVECFLWIIGVYFEPKYSVARTRMTKVIALASILDDLYDVYGTVDELILFTDSLDRWHISELDGLPEYMRPCYQGLLDVCSEIETGSSKKGKKNPANYAISSLKTLARAYLEEAKWVNSKYVPEFDEYMELALVTCTHQMLATNALACMGDIVSEDALDWVSRNPLILKASSMICRLMDDIVSYEAEKERGELASAIECYMIQYGVSREEAIAELEKRITNAWKDTNRELLIGEAPEIPMLVLERVLNLSKVIHLLYRHEDGYTNAFTVAKDMITQLLVDPVDV</sequence>
<dbReference type="SUPFAM" id="SSF48576">
    <property type="entry name" value="Terpenoid synthases"/>
    <property type="match status" value="1"/>
</dbReference>